<dbReference type="Pfam" id="PF20454">
    <property type="entry name" value="GpA_nuclease"/>
    <property type="match status" value="1"/>
</dbReference>
<dbReference type="Proteomes" id="UP000011932">
    <property type="component" value="Chromosome"/>
</dbReference>
<dbReference type="HOGENOM" id="CLU_023850_4_1_5"/>
<proteinExistence type="predicted"/>
<evidence type="ECO:0000313" key="4">
    <source>
        <dbReference type="EMBL" id="AGH98954.1"/>
    </source>
</evidence>
<organism evidence="4 5">
    <name type="scientific">Micavibrio aeruginosavorus EPB</name>
    <dbReference type="NCBI Taxonomy" id="349215"/>
    <lineage>
        <taxon>Bacteria</taxon>
        <taxon>Pseudomonadati</taxon>
        <taxon>Bdellovibrionota</taxon>
        <taxon>Bdellovibrionia</taxon>
        <taxon>Bdellovibrionales</taxon>
        <taxon>Pseudobdellovibrionaceae</taxon>
        <taxon>Micavibrio</taxon>
    </lineage>
</organism>
<dbReference type="PATRIC" id="fig|349215.9.peg.2092"/>
<dbReference type="STRING" id="349215.A11S_2156"/>
<dbReference type="GO" id="GO:0016887">
    <property type="term" value="F:ATP hydrolysis activity"/>
    <property type="evidence" value="ECO:0007669"/>
    <property type="project" value="InterPro"/>
</dbReference>
<evidence type="ECO:0000259" key="3">
    <source>
        <dbReference type="Pfam" id="PF20454"/>
    </source>
</evidence>
<dbReference type="AlphaFoldDB" id="M4W0J1"/>
<sequence>MDHLAPVSPVQRIVFMKGSQVGGTECGNNWIGYVIHAAPGPMMAVAPTVELAKRHSKQRIDPLLNDVPELREKVRPARERDSGNTILSKDFLGGLLIMTGANSAVGLRSMPARYLFMDEIDAYPGDVDGEGDPILLAERRSATFKRRRKIFMVSTPTVKGLSRVQREFEKSDQRFFHVPCPECDHFQPLRFTQLRWPENEPQKAEYVCESCGCLINEHHKTEMLARGEWRTTAESTDGTIGYHLSSLYSPIGWFSWGDAAAMFEDAKRNPDLMKGFVNTVLGEPYEESSDAPEWQRLYERRQTFAQGVVPMGGLFLTAGVDVQKDRIECEIVAWGRNKENWSVDYVVLDGDTARPEIWKRLDTEVLQRDWPHATGHTMPIRVMAVDSGYATQDVYGFVRNHPQAVWGGNGARASQPRTAVAVKGRDAETALILSVSKADTGGKRRGLRVWNVSGPVAKMELYRWLKLEWPTDREISEGAVFPPGSCHFPQYGDEYFKQLTAERRVIRVVKGFPHATWEKDPSRNNEALDCRVYARAAATIYGIDRMSEFKWRSLEQALGVEAEIPTRGVEIPVTQETQADPPKPQSQTKKRVTVPQRKSVRADDPYL</sequence>
<name>M4W0J1_9BACT</name>
<reference evidence="4 5" key="1">
    <citation type="journal article" date="2013" name="ISME J.">
        <title>By their genes ye shall know them: genomic signatures of predatory bacteria.</title>
        <authorList>
            <person name="Pasternak Z."/>
            <person name="Pietrokovski S."/>
            <person name="Rotem O."/>
            <person name="Gophna U."/>
            <person name="Lurie-Weinberger M.N."/>
            <person name="Jurkevitch E."/>
        </authorList>
    </citation>
    <scope>NUCLEOTIDE SEQUENCE [LARGE SCALE GENOMIC DNA]</scope>
    <source>
        <strain evidence="4">EPB</strain>
    </source>
</reference>
<dbReference type="InterPro" id="IPR027417">
    <property type="entry name" value="P-loop_NTPase"/>
</dbReference>
<dbReference type="EMBL" id="CP003538">
    <property type="protein sequence ID" value="AGH98954.1"/>
    <property type="molecule type" value="Genomic_DNA"/>
</dbReference>
<evidence type="ECO:0000256" key="1">
    <source>
        <dbReference type="SAM" id="MobiDB-lite"/>
    </source>
</evidence>
<feature type="domain" description="Phage terminase large subunit GpA ATPase" evidence="2">
    <location>
        <begin position="1"/>
        <end position="229"/>
    </location>
</feature>
<dbReference type="Pfam" id="PF05876">
    <property type="entry name" value="GpA_ATPase"/>
    <property type="match status" value="1"/>
</dbReference>
<feature type="domain" description="Terminase large subunit GpA endonuclease" evidence="3">
    <location>
        <begin position="240"/>
        <end position="546"/>
    </location>
</feature>
<dbReference type="Gene3D" id="3.40.50.300">
    <property type="entry name" value="P-loop containing nucleotide triphosphate hydrolases"/>
    <property type="match status" value="1"/>
</dbReference>
<dbReference type="KEGG" id="man:A11S_2156"/>
<accession>M4W0J1</accession>
<protein>
    <submittedName>
        <fullName evidence="4">Phage terminase, large subunit</fullName>
    </submittedName>
</protein>
<dbReference type="GO" id="GO:0004519">
    <property type="term" value="F:endonuclease activity"/>
    <property type="evidence" value="ECO:0007669"/>
    <property type="project" value="InterPro"/>
</dbReference>
<feature type="region of interest" description="Disordered" evidence="1">
    <location>
        <begin position="569"/>
        <end position="607"/>
    </location>
</feature>
<gene>
    <name evidence="4" type="ORF">A11S_2156</name>
</gene>
<evidence type="ECO:0000259" key="2">
    <source>
        <dbReference type="Pfam" id="PF05876"/>
    </source>
</evidence>
<dbReference type="InterPro" id="IPR046454">
    <property type="entry name" value="GpA_endonuclease"/>
</dbReference>
<dbReference type="InterPro" id="IPR046453">
    <property type="entry name" value="GpA_ATPase"/>
</dbReference>
<evidence type="ECO:0000313" key="5">
    <source>
        <dbReference type="Proteomes" id="UP000011932"/>
    </source>
</evidence>